<dbReference type="Proteomes" id="UP000027222">
    <property type="component" value="Unassembled WGS sequence"/>
</dbReference>
<dbReference type="OrthoDB" id="3262464at2759"/>
<dbReference type="HOGENOM" id="CLU_009123_9_2_1"/>
<proteinExistence type="predicted"/>
<accession>A0A067TQ92</accession>
<keyword evidence="3" id="KW-1185">Reference proteome</keyword>
<protein>
    <recommendedName>
        <fullName evidence="1">HAT C-terminal dimerisation domain-containing protein</fullName>
    </recommendedName>
</protein>
<sequence length="106" mass="11672">KHEFPILYKIALDVIPVQASAVPCERVFSSSKETDTDRRSNTGQTLMEILQISKYLARSHRLDFTSGLLATEEECTVIDVSPSTLTDLLKSGDIEGLETLIAGSRC</sequence>
<name>A0A067TQ92_GALM3</name>
<dbReference type="SUPFAM" id="SSF53098">
    <property type="entry name" value="Ribonuclease H-like"/>
    <property type="match status" value="1"/>
</dbReference>
<evidence type="ECO:0000313" key="3">
    <source>
        <dbReference type="Proteomes" id="UP000027222"/>
    </source>
</evidence>
<dbReference type="EMBL" id="KL142371">
    <property type="protein sequence ID" value="KDR81153.1"/>
    <property type="molecule type" value="Genomic_DNA"/>
</dbReference>
<reference evidence="3" key="1">
    <citation type="journal article" date="2014" name="Proc. Natl. Acad. Sci. U.S.A.">
        <title>Extensive sampling of basidiomycete genomes demonstrates inadequacy of the white-rot/brown-rot paradigm for wood decay fungi.</title>
        <authorList>
            <person name="Riley R."/>
            <person name="Salamov A.A."/>
            <person name="Brown D.W."/>
            <person name="Nagy L.G."/>
            <person name="Floudas D."/>
            <person name="Held B.W."/>
            <person name="Levasseur A."/>
            <person name="Lombard V."/>
            <person name="Morin E."/>
            <person name="Otillar R."/>
            <person name="Lindquist E.A."/>
            <person name="Sun H."/>
            <person name="LaButti K.M."/>
            <person name="Schmutz J."/>
            <person name="Jabbour D."/>
            <person name="Luo H."/>
            <person name="Baker S.E."/>
            <person name="Pisabarro A.G."/>
            <person name="Walton J.D."/>
            <person name="Blanchette R.A."/>
            <person name="Henrissat B."/>
            <person name="Martin F."/>
            <person name="Cullen D."/>
            <person name="Hibbett D.S."/>
            <person name="Grigoriev I.V."/>
        </authorList>
    </citation>
    <scope>NUCLEOTIDE SEQUENCE [LARGE SCALE GENOMIC DNA]</scope>
    <source>
        <strain evidence="3">CBS 339.88</strain>
    </source>
</reference>
<feature type="domain" description="HAT C-terminal dimerisation" evidence="1">
    <location>
        <begin position="2"/>
        <end position="49"/>
    </location>
</feature>
<evidence type="ECO:0000259" key="1">
    <source>
        <dbReference type="Pfam" id="PF05699"/>
    </source>
</evidence>
<dbReference type="InterPro" id="IPR012337">
    <property type="entry name" value="RNaseH-like_sf"/>
</dbReference>
<dbReference type="GO" id="GO:0046983">
    <property type="term" value="F:protein dimerization activity"/>
    <property type="evidence" value="ECO:0007669"/>
    <property type="project" value="InterPro"/>
</dbReference>
<organism evidence="2 3">
    <name type="scientific">Galerina marginata (strain CBS 339.88)</name>
    <dbReference type="NCBI Taxonomy" id="685588"/>
    <lineage>
        <taxon>Eukaryota</taxon>
        <taxon>Fungi</taxon>
        <taxon>Dikarya</taxon>
        <taxon>Basidiomycota</taxon>
        <taxon>Agaricomycotina</taxon>
        <taxon>Agaricomycetes</taxon>
        <taxon>Agaricomycetidae</taxon>
        <taxon>Agaricales</taxon>
        <taxon>Agaricineae</taxon>
        <taxon>Strophariaceae</taxon>
        <taxon>Galerina</taxon>
    </lineage>
</organism>
<dbReference type="AlphaFoldDB" id="A0A067TQ92"/>
<gene>
    <name evidence="2" type="ORF">GALMADRAFT_60439</name>
</gene>
<dbReference type="Pfam" id="PF05699">
    <property type="entry name" value="Dimer_Tnp_hAT"/>
    <property type="match status" value="1"/>
</dbReference>
<dbReference type="InterPro" id="IPR008906">
    <property type="entry name" value="HATC_C_dom"/>
</dbReference>
<feature type="non-terminal residue" evidence="2">
    <location>
        <position position="1"/>
    </location>
</feature>
<evidence type="ECO:0000313" key="2">
    <source>
        <dbReference type="EMBL" id="KDR81153.1"/>
    </source>
</evidence>